<comment type="caution">
    <text evidence="3">The sequence shown here is derived from an EMBL/GenBank/DDBJ whole genome shotgun (WGS) entry which is preliminary data.</text>
</comment>
<accession>A0ABQ2M623</accession>
<dbReference type="RefSeq" id="WP_229697093.1">
    <property type="nucleotide sequence ID" value="NZ_BMNG01000008.1"/>
</dbReference>
<evidence type="ECO:0000256" key="1">
    <source>
        <dbReference type="ARBA" id="ARBA00023002"/>
    </source>
</evidence>
<proteinExistence type="predicted"/>
<sequence length="506" mass="52918">MSDVEVEGFAPAGPAGGPQRLFVDGVWVEPDGGHYEVIDPATEEVVGLAPEASRAQVWQAASAARAAFGTWSRTSPQERAAVLDRAADIVQRDFAAHAELARAETGATTGTARGMQVAVAVARFRRYARGALEPVETGLPPQVNEAGPMGKAGVLGALAVRQPVGVVTCITSYNNPWANPSGKIAPALAMGNTVVVKPAPQDPLSVYRMAAALAEAGAPPGVVNVVSGASPEVGEASVDSPDVDMVSFTGSTPVGQRIGEVCGRGMKRQLMELGGKGAAIVFDDADLDAAVAGIGTTFSFYSGQICTAPTRVIVQRRLYEPLLEKLTRYASYLKVGDPRGRDTVVGPLISAAHRERVESYVELGRKEGARLVAGGDPMSPRPPRGFYFTPTLLADCTPGMRVVREEIFGPVVVVVPFDGEGEAAEEEAVALANDSDYGLLSYVWSADVARAFRVARRLRAGGVGVNTIGRNMEAPFGGFKQSGVGRDCGSYALGAYSETQAVVWAG</sequence>
<reference evidence="4" key="1">
    <citation type="journal article" date="2019" name="Int. J. Syst. Evol. Microbiol.">
        <title>The Global Catalogue of Microorganisms (GCM) 10K type strain sequencing project: providing services to taxonomists for standard genome sequencing and annotation.</title>
        <authorList>
            <consortium name="The Broad Institute Genomics Platform"/>
            <consortium name="The Broad Institute Genome Sequencing Center for Infectious Disease"/>
            <person name="Wu L."/>
            <person name="Ma J."/>
        </authorList>
    </citation>
    <scope>NUCLEOTIDE SEQUENCE [LARGE SCALE GENOMIC DNA]</scope>
    <source>
        <strain evidence="4">CGMCC 4.7349</strain>
    </source>
</reference>
<protein>
    <submittedName>
        <fullName evidence="3">Aldehyde dehydrogenase</fullName>
    </submittedName>
</protein>
<keyword evidence="4" id="KW-1185">Reference proteome</keyword>
<dbReference type="InterPro" id="IPR016162">
    <property type="entry name" value="Ald_DH_N"/>
</dbReference>
<dbReference type="SUPFAM" id="SSF53720">
    <property type="entry name" value="ALDH-like"/>
    <property type="match status" value="1"/>
</dbReference>
<evidence type="ECO:0000313" key="4">
    <source>
        <dbReference type="Proteomes" id="UP000656881"/>
    </source>
</evidence>
<dbReference type="InterPro" id="IPR015590">
    <property type="entry name" value="Aldehyde_DH_dom"/>
</dbReference>
<dbReference type="InterPro" id="IPR016161">
    <property type="entry name" value="Ald_DH/histidinol_DH"/>
</dbReference>
<dbReference type="EMBL" id="BMNG01000008">
    <property type="protein sequence ID" value="GGO47398.1"/>
    <property type="molecule type" value="Genomic_DNA"/>
</dbReference>
<dbReference type="InterPro" id="IPR016163">
    <property type="entry name" value="Ald_DH_C"/>
</dbReference>
<dbReference type="PANTHER" id="PTHR11699">
    <property type="entry name" value="ALDEHYDE DEHYDROGENASE-RELATED"/>
    <property type="match status" value="1"/>
</dbReference>
<dbReference type="Gene3D" id="3.40.605.10">
    <property type="entry name" value="Aldehyde Dehydrogenase, Chain A, domain 1"/>
    <property type="match status" value="1"/>
</dbReference>
<evidence type="ECO:0000313" key="3">
    <source>
        <dbReference type="EMBL" id="GGO47398.1"/>
    </source>
</evidence>
<dbReference type="Proteomes" id="UP000656881">
    <property type="component" value="Unassembled WGS sequence"/>
</dbReference>
<keyword evidence="1" id="KW-0560">Oxidoreductase</keyword>
<evidence type="ECO:0000259" key="2">
    <source>
        <dbReference type="Pfam" id="PF00171"/>
    </source>
</evidence>
<dbReference type="Gene3D" id="3.40.309.10">
    <property type="entry name" value="Aldehyde Dehydrogenase, Chain A, domain 2"/>
    <property type="match status" value="1"/>
</dbReference>
<dbReference type="Pfam" id="PF00171">
    <property type="entry name" value="Aldedh"/>
    <property type="match status" value="1"/>
</dbReference>
<organism evidence="3 4">
    <name type="scientific">Streptomyces lasiicapitis</name>
    <dbReference type="NCBI Taxonomy" id="1923961"/>
    <lineage>
        <taxon>Bacteria</taxon>
        <taxon>Bacillati</taxon>
        <taxon>Actinomycetota</taxon>
        <taxon>Actinomycetes</taxon>
        <taxon>Kitasatosporales</taxon>
        <taxon>Streptomycetaceae</taxon>
        <taxon>Streptomyces</taxon>
    </lineage>
</organism>
<feature type="domain" description="Aldehyde dehydrogenase" evidence="2">
    <location>
        <begin position="27"/>
        <end position="502"/>
    </location>
</feature>
<gene>
    <name evidence="3" type="ORF">GCM10012286_40600</name>
</gene>
<name>A0ABQ2M623_9ACTN</name>